<feature type="transmembrane region" description="Helical" evidence="7">
    <location>
        <begin position="40"/>
        <end position="59"/>
    </location>
</feature>
<evidence type="ECO:0000313" key="9">
    <source>
        <dbReference type="Proteomes" id="UP000095751"/>
    </source>
</evidence>
<keyword evidence="9" id="KW-1185">Reference proteome</keyword>
<keyword evidence="2" id="KW-0813">Transport</keyword>
<feature type="transmembrane region" description="Helical" evidence="7">
    <location>
        <begin position="360"/>
        <end position="384"/>
    </location>
</feature>
<keyword evidence="3 7" id="KW-0812">Transmembrane</keyword>
<feature type="transmembrane region" description="Helical" evidence="7">
    <location>
        <begin position="71"/>
        <end position="93"/>
    </location>
</feature>
<name>A0A1E7F0C1_9STRA</name>
<dbReference type="GO" id="GO:0035725">
    <property type="term" value="P:sodium ion transmembrane transport"/>
    <property type="evidence" value="ECO:0007669"/>
    <property type="project" value="TreeGrafter"/>
</dbReference>
<accession>A0A1E7F0C1</accession>
<feature type="transmembrane region" description="Helical" evidence="7">
    <location>
        <begin position="260"/>
        <end position="284"/>
    </location>
</feature>
<dbReference type="PROSITE" id="PS50267">
    <property type="entry name" value="NA_NEUROTRAN_SYMP_3"/>
    <property type="match status" value="1"/>
</dbReference>
<proteinExistence type="predicted"/>
<dbReference type="GO" id="GO:0005886">
    <property type="term" value="C:plasma membrane"/>
    <property type="evidence" value="ECO:0007669"/>
    <property type="project" value="TreeGrafter"/>
</dbReference>
<sequence length="695" mass="77282">MSEEPVAVAVGETAETKAKASRFTLKFDEKEEHGQWSSRLAFYMATIGAAVGFGNVWRFPSLAVDYGGGAFFVPYFMALFLLGIPLAILEIGFGQYFQTGDIGVFGTFHPRLRGVGLASVGCGFMLNTYYIVLIAWVVNAFFSSWDEDAPWGKENLTGEEAVNYFYDDIIGGGTVGDDGKPTRIVARNVGFAFLTWFIVFLCVAWGVKWTGRIAYFTMGVPIILLFVFLGKALTLEGSADGVKQYIGIWDMSILKERPEVWSVACSQIFFSIGLTFGILTAFGSHCPRDEPAVTNAIVIAMANSAFSIIAGFAVFAALGHLAYVNESPVLDLPYAGFGLVFGTWPVVFNQLPGGIHWVRLIFFNLWLLGIDSAFAFLEAFLSVLSDTVYFEKVPRFWLAMGMSIIGFMFSLLYCVDSGLSFLDVIDFYINFVMILVGFFEAFGSAWAYDIVGQMERQSKPVVYSFFTANFGAVVLGCILWYGIESRAAIWAGFVGFIGWYFLFLGVTHYYIKQVLANDMDNKWTMKSMWYEVYFGNIVALRDRIQVQIGHVPFVWCLLMKHFIPHVLIILFVNLAQSTVTIDDLEKPLLGNYGNYPVAPYQILGILVVVLTLVLFLGGVLFPDLYAPLALPQTKEAEMELDKYKEPTDAIPSKKDDEEIAGKMDDDDDLKKKEEPIVVADAIAVEEVAESVEKDA</sequence>
<evidence type="ECO:0000313" key="8">
    <source>
        <dbReference type="EMBL" id="OEU11577.1"/>
    </source>
</evidence>
<evidence type="ECO:0000256" key="6">
    <source>
        <dbReference type="SAM" id="MobiDB-lite"/>
    </source>
</evidence>
<organism evidence="8 9">
    <name type="scientific">Fragilariopsis cylindrus CCMP1102</name>
    <dbReference type="NCBI Taxonomy" id="635003"/>
    <lineage>
        <taxon>Eukaryota</taxon>
        <taxon>Sar</taxon>
        <taxon>Stramenopiles</taxon>
        <taxon>Ochrophyta</taxon>
        <taxon>Bacillariophyta</taxon>
        <taxon>Bacillariophyceae</taxon>
        <taxon>Bacillariophycidae</taxon>
        <taxon>Bacillariales</taxon>
        <taxon>Bacillariaceae</taxon>
        <taxon>Fragilariopsis</taxon>
    </lineage>
</organism>
<feature type="transmembrane region" description="Helical" evidence="7">
    <location>
        <begin position="460"/>
        <end position="481"/>
    </location>
</feature>
<dbReference type="SUPFAM" id="SSF161070">
    <property type="entry name" value="SNF-like"/>
    <property type="match status" value="1"/>
</dbReference>
<dbReference type="InterPro" id="IPR037272">
    <property type="entry name" value="SNS_sf"/>
</dbReference>
<evidence type="ECO:0000256" key="3">
    <source>
        <dbReference type="ARBA" id="ARBA00022692"/>
    </source>
</evidence>
<dbReference type="PRINTS" id="PR00176">
    <property type="entry name" value="NANEUSMPORT"/>
</dbReference>
<dbReference type="InterPro" id="IPR000175">
    <property type="entry name" value="Na/ntran_symport"/>
</dbReference>
<evidence type="ECO:0000256" key="7">
    <source>
        <dbReference type="SAM" id="Phobius"/>
    </source>
</evidence>
<dbReference type="InParanoid" id="A0A1E7F0C1"/>
<protein>
    <submittedName>
        <fullName evidence="8">SNF-domain-containing protein</fullName>
    </submittedName>
</protein>
<keyword evidence="4 7" id="KW-1133">Transmembrane helix</keyword>
<evidence type="ECO:0000256" key="5">
    <source>
        <dbReference type="ARBA" id="ARBA00023136"/>
    </source>
</evidence>
<reference evidence="8 9" key="1">
    <citation type="submission" date="2016-09" db="EMBL/GenBank/DDBJ databases">
        <title>Extensive genetic diversity and differential bi-allelic expression allows diatom success in the polar Southern Ocean.</title>
        <authorList>
            <consortium name="DOE Joint Genome Institute"/>
            <person name="Mock T."/>
            <person name="Otillar R.P."/>
            <person name="Strauss J."/>
            <person name="Dupont C."/>
            <person name="Frickenhaus S."/>
            <person name="Maumus F."/>
            <person name="Mcmullan M."/>
            <person name="Sanges R."/>
            <person name="Schmutz J."/>
            <person name="Toseland A."/>
            <person name="Valas R."/>
            <person name="Veluchamy A."/>
            <person name="Ward B.J."/>
            <person name="Allen A."/>
            <person name="Barry K."/>
            <person name="Falciatore A."/>
            <person name="Ferrante M."/>
            <person name="Fortunato A.E."/>
            <person name="Gloeckner G."/>
            <person name="Gruber A."/>
            <person name="Hipkin R."/>
            <person name="Janech M."/>
            <person name="Kroth P."/>
            <person name="Leese F."/>
            <person name="Lindquist E."/>
            <person name="Lyon B.R."/>
            <person name="Martin J."/>
            <person name="Mayer C."/>
            <person name="Parker M."/>
            <person name="Quesneville H."/>
            <person name="Raymond J."/>
            <person name="Uhlig C."/>
            <person name="Valentin K.U."/>
            <person name="Worden A.Z."/>
            <person name="Armbrust E.V."/>
            <person name="Bowler C."/>
            <person name="Green B."/>
            <person name="Moulton V."/>
            <person name="Van Oosterhout C."/>
            <person name="Grigoriev I."/>
        </authorList>
    </citation>
    <scope>NUCLEOTIDE SEQUENCE [LARGE SCALE GENOMIC DNA]</scope>
    <source>
        <strain evidence="8 9">CCMP1102</strain>
    </source>
</reference>
<dbReference type="NCBIfam" id="NF037979">
    <property type="entry name" value="Na_transp"/>
    <property type="match status" value="1"/>
</dbReference>
<dbReference type="KEGG" id="fcy:FRACYDRAFT_263510"/>
<dbReference type="PANTHER" id="PTHR11616:SF240">
    <property type="entry name" value="BLOATED TUBULES, ISOFORM B-RELATED"/>
    <property type="match status" value="1"/>
</dbReference>
<feature type="transmembrane region" description="Helical" evidence="7">
    <location>
        <begin position="329"/>
        <end position="348"/>
    </location>
</feature>
<evidence type="ECO:0000256" key="2">
    <source>
        <dbReference type="ARBA" id="ARBA00022448"/>
    </source>
</evidence>
<evidence type="ECO:0000256" key="4">
    <source>
        <dbReference type="ARBA" id="ARBA00022989"/>
    </source>
</evidence>
<keyword evidence="5 7" id="KW-0472">Membrane</keyword>
<feature type="transmembrane region" description="Helical" evidence="7">
    <location>
        <begin position="296"/>
        <end position="323"/>
    </location>
</feature>
<feature type="transmembrane region" description="Helical" evidence="7">
    <location>
        <begin position="488"/>
        <end position="511"/>
    </location>
</feature>
<feature type="transmembrane region" description="Helical" evidence="7">
    <location>
        <begin position="114"/>
        <end position="138"/>
    </location>
</feature>
<dbReference type="Proteomes" id="UP000095751">
    <property type="component" value="Unassembled WGS sequence"/>
</dbReference>
<evidence type="ECO:0000256" key="1">
    <source>
        <dbReference type="ARBA" id="ARBA00004141"/>
    </source>
</evidence>
<feature type="transmembrane region" description="Helical" evidence="7">
    <location>
        <begin position="597"/>
        <end position="621"/>
    </location>
</feature>
<dbReference type="PANTHER" id="PTHR11616">
    <property type="entry name" value="SODIUM/CHLORIDE DEPENDENT TRANSPORTER"/>
    <property type="match status" value="1"/>
</dbReference>
<feature type="transmembrane region" description="Helical" evidence="7">
    <location>
        <begin position="214"/>
        <end position="233"/>
    </location>
</feature>
<dbReference type="EMBL" id="KV784367">
    <property type="protein sequence ID" value="OEU11577.1"/>
    <property type="molecule type" value="Genomic_DNA"/>
</dbReference>
<feature type="region of interest" description="Disordered" evidence="6">
    <location>
        <begin position="641"/>
        <end position="672"/>
    </location>
</feature>
<gene>
    <name evidence="8" type="ORF">FRACYDRAFT_263510</name>
</gene>
<dbReference type="AlphaFoldDB" id="A0A1E7F0C1"/>
<dbReference type="Pfam" id="PF00209">
    <property type="entry name" value="SNF"/>
    <property type="match status" value="2"/>
</dbReference>
<comment type="subcellular location">
    <subcellularLocation>
        <location evidence="1">Membrane</location>
        <topology evidence="1">Multi-pass membrane protein</topology>
    </subcellularLocation>
</comment>
<feature type="transmembrane region" description="Helical" evidence="7">
    <location>
        <begin position="427"/>
        <end position="448"/>
    </location>
</feature>
<dbReference type="OrthoDB" id="6581954at2759"/>
<feature type="transmembrane region" description="Helical" evidence="7">
    <location>
        <begin position="189"/>
        <end position="207"/>
    </location>
</feature>
<feature type="transmembrane region" description="Helical" evidence="7">
    <location>
        <begin position="552"/>
        <end position="577"/>
    </location>
</feature>
<feature type="transmembrane region" description="Helical" evidence="7">
    <location>
        <begin position="396"/>
        <end position="415"/>
    </location>
</feature>